<dbReference type="SMART" id="SM00857">
    <property type="entry name" value="Resolvase"/>
    <property type="match status" value="1"/>
</dbReference>
<evidence type="ECO:0000256" key="3">
    <source>
        <dbReference type="ARBA" id="ARBA00023125"/>
    </source>
</evidence>
<keyword evidence="4" id="KW-0233">DNA recombination</keyword>
<feature type="active site" description="O-(5'-phospho-DNA)-serine intermediate" evidence="5 6">
    <location>
        <position position="9"/>
    </location>
</feature>
<sequence length="208" mass="23891">MKVGYARVSSTDQNLVRQIKALKNAKCEKIFEEKQSGKSTENRPKIDQNYRQLLRMFGRATLVIASLDRLSRNYDDASDIIKQSRNKQVKMEVLDAPFLSIRTGDSDMDKFMFDLLTKLLAYMAQTERKKIRERQRQGIEIAKANGKYRGIRPAYAEDAPNPQKRFIYRRIVDQLSNKATGAPISYRVIAAETGVSVQTVINIKNRLI</sequence>
<name>A0AB38X8M8_LEVBR</name>
<gene>
    <name evidence="8" type="ORF">ORR04_13300</name>
</gene>
<feature type="domain" description="Resolvase/invertase-type recombinase catalytic" evidence="7">
    <location>
        <begin position="1"/>
        <end position="146"/>
    </location>
</feature>
<dbReference type="PANTHER" id="PTHR30461:SF26">
    <property type="entry name" value="RESOLVASE HOMOLOG YNEB"/>
    <property type="match status" value="1"/>
</dbReference>
<reference evidence="8" key="1">
    <citation type="submission" date="2022-11" db="EMBL/GenBank/DDBJ databases">
        <title>Whole genome sequence of Levilactobacillus brevis SMB091.</title>
        <authorList>
            <person name="Kim J.-M."/>
            <person name="Kim O.-C."/>
            <person name="Choi Y.H."/>
            <person name="Han N.S."/>
            <person name="Hurh B."/>
        </authorList>
    </citation>
    <scope>NUCLEOTIDE SEQUENCE</scope>
    <source>
        <strain evidence="8">SMB091</strain>
        <plasmid evidence="8">pBRV522</plasmid>
    </source>
</reference>
<dbReference type="PROSITE" id="PS00397">
    <property type="entry name" value="RECOMBINASES_1"/>
    <property type="match status" value="1"/>
</dbReference>
<evidence type="ECO:0000259" key="7">
    <source>
        <dbReference type="PROSITE" id="PS51736"/>
    </source>
</evidence>
<dbReference type="Pfam" id="PF00239">
    <property type="entry name" value="Resolvase"/>
    <property type="match status" value="1"/>
</dbReference>
<dbReference type="Gene3D" id="3.40.50.1390">
    <property type="entry name" value="Resolvase, N-terminal catalytic domain"/>
    <property type="match status" value="1"/>
</dbReference>
<geneLocation type="plasmid" evidence="8 9">
    <name>pBRV522</name>
</geneLocation>
<dbReference type="InterPro" id="IPR050639">
    <property type="entry name" value="SSR_resolvase"/>
</dbReference>
<evidence type="ECO:0000313" key="9">
    <source>
        <dbReference type="Proteomes" id="UP001164768"/>
    </source>
</evidence>
<evidence type="ECO:0000256" key="2">
    <source>
        <dbReference type="ARBA" id="ARBA00022908"/>
    </source>
</evidence>
<dbReference type="PROSITE" id="PS51736">
    <property type="entry name" value="RECOMBINASES_3"/>
    <property type="match status" value="1"/>
</dbReference>
<dbReference type="GO" id="GO:0003677">
    <property type="term" value="F:DNA binding"/>
    <property type="evidence" value="ECO:0007669"/>
    <property type="project" value="UniProtKB-KW"/>
</dbReference>
<keyword evidence="2" id="KW-0229">DNA integration</keyword>
<dbReference type="InterPro" id="IPR006119">
    <property type="entry name" value="Resolv_N"/>
</dbReference>
<dbReference type="Proteomes" id="UP001164768">
    <property type="component" value="Plasmid pBRV522"/>
</dbReference>
<dbReference type="InterPro" id="IPR036162">
    <property type="entry name" value="Resolvase-like_N_sf"/>
</dbReference>
<evidence type="ECO:0000256" key="6">
    <source>
        <dbReference type="PROSITE-ProRule" id="PRU10137"/>
    </source>
</evidence>
<keyword evidence="8" id="KW-0614">Plasmid</keyword>
<evidence type="ECO:0000256" key="1">
    <source>
        <dbReference type="ARBA" id="ARBA00009913"/>
    </source>
</evidence>
<accession>A0AB38X8M8</accession>
<evidence type="ECO:0000313" key="8">
    <source>
        <dbReference type="EMBL" id="WAD03070.1"/>
    </source>
</evidence>
<dbReference type="GO" id="GO:0000150">
    <property type="term" value="F:DNA strand exchange activity"/>
    <property type="evidence" value="ECO:0007669"/>
    <property type="project" value="InterPro"/>
</dbReference>
<dbReference type="GO" id="GO:0015074">
    <property type="term" value="P:DNA integration"/>
    <property type="evidence" value="ECO:0007669"/>
    <property type="project" value="UniProtKB-KW"/>
</dbReference>
<keyword evidence="3" id="KW-0238">DNA-binding</keyword>
<dbReference type="Gene3D" id="1.10.10.60">
    <property type="entry name" value="Homeodomain-like"/>
    <property type="match status" value="1"/>
</dbReference>
<proteinExistence type="inferred from homology"/>
<dbReference type="SUPFAM" id="SSF53041">
    <property type="entry name" value="Resolvase-like"/>
    <property type="match status" value="1"/>
</dbReference>
<protein>
    <submittedName>
        <fullName evidence="8">Recombinase family protein</fullName>
    </submittedName>
</protein>
<dbReference type="InterPro" id="IPR006118">
    <property type="entry name" value="Recombinase_CS"/>
</dbReference>
<dbReference type="EMBL" id="CP113121">
    <property type="protein sequence ID" value="WAD03070.1"/>
    <property type="molecule type" value="Genomic_DNA"/>
</dbReference>
<dbReference type="RefSeq" id="WP_267668814.1">
    <property type="nucleotide sequence ID" value="NZ_CP113121.1"/>
</dbReference>
<comment type="similarity">
    <text evidence="1">Belongs to the site-specific recombinase resolvase family.</text>
</comment>
<dbReference type="PANTHER" id="PTHR30461">
    <property type="entry name" value="DNA-INVERTASE FROM LAMBDOID PROPHAGE"/>
    <property type="match status" value="1"/>
</dbReference>
<evidence type="ECO:0000256" key="5">
    <source>
        <dbReference type="PIRSR" id="PIRSR606118-50"/>
    </source>
</evidence>
<organism evidence="8 9">
    <name type="scientific">Levilactobacillus brevis</name>
    <name type="common">Lactobacillus brevis</name>
    <dbReference type="NCBI Taxonomy" id="1580"/>
    <lineage>
        <taxon>Bacteria</taxon>
        <taxon>Bacillati</taxon>
        <taxon>Bacillota</taxon>
        <taxon>Bacilli</taxon>
        <taxon>Lactobacillales</taxon>
        <taxon>Lactobacillaceae</taxon>
        <taxon>Levilactobacillus</taxon>
    </lineage>
</organism>
<dbReference type="CDD" id="cd03768">
    <property type="entry name" value="SR_ResInv"/>
    <property type="match status" value="1"/>
</dbReference>
<dbReference type="AlphaFoldDB" id="A0AB38X8M8"/>
<evidence type="ECO:0000256" key="4">
    <source>
        <dbReference type="ARBA" id="ARBA00023172"/>
    </source>
</evidence>